<organism evidence="22 23">
    <name type="scientific">Halococcoides cellulosivorans</name>
    <dbReference type="NCBI Taxonomy" id="1679096"/>
    <lineage>
        <taxon>Archaea</taxon>
        <taxon>Methanobacteriati</taxon>
        <taxon>Methanobacteriota</taxon>
        <taxon>Stenosarchaea group</taxon>
        <taxon>Halobacteria</taxon>
        <taxon>Halobacteriales</taxon>
        <taxon>Haloarculaceae</taxon>
        <taxon>Halococcoides</taxon>
    </lineage>
</organism>
<dbReference type="Pfam" id="PF22627">
    <property type="entry name" value="AglB_core-like"/>
    <property type="match status" value="1"/>
</dbReference>
<keyword evidence="8 22" id="KW-0808">Transferase</keyword>
<dbReference type="EMBL" id="CP028858">
    <property type="protein sequence ID" value="AWB28131.1"/>
    <property type="molecule type" value="Genomic_DNA"/>
</dbReference>
<feature type="transmembrane region" description="Helical" evidence="18">
    <location>
        <begin position="264"/>
        <end position="284"/>
    </location>
</feature>
<feature type="region of interest" description="Disordered" evidence="17">
    <location>
        <begin position="1"/>
        <end position="71"/>
    </location>
</feature>
<keyword evidence="7" id="KW-0328">Glycosyltransferase</keyword>
<dbReference type="PANTHER" id="PTHR13872:SF1">
    <property type="entry name" value="DOLICHYL-DIPHOSPHOOLIGOSACCHARIDE--PROTEIN GLYCOSYLTRANSFERASE SUBUNIT STT3B"/>
    <property type="match status" value="1"/>
</dbReference>
<evidence type="ECO:0000256" key="8">
    <source>
        <dbReference type="ARBA" id="ARBA00022679"/>
    </source>
</evidence>
<dbReference type="GO" id="GO:0046872">
    <property type="term" value="F:metal ion binding"/>
    <property type="evidence" value="ECO:0007669"/>
    <property type="project" value="UniProtKB-KW"/>
</dbReference>
<feature type="transmembrane region" description="Helical" evidence="18">
    <location>
        <begin position="353"/>
        <end position="373"/>
    </location>
</feature>
<dbReference type="EC" id="2.4.99.21" evidence="6"/>
<comment type="pathway">
    <text evidence="4">Protein modification; protein glycosylation.</text>
</comment>
<dbReference type="InterPro" id="IPR003674">
    <property type="entry name" value="Oligo_trans_STT3"/>
</dbReference>
<comment type="cofactor">
    <cofactor evidence="1">
        <name>Mn(2+)</name>
        <dbReference type="ChEBI" id="CHEBI:29035"/>
    </cofactor>
</comment>
<dbReference type="InterPro" id="IPR041154">
    <property type="entry name" value="AglB_P1"/>
</dbReference>
<evidence type="ECO:0000256" key="10">
    <source>
        <dbReference type="ARBA" id="ARBA00022723"/>
    </source>
</evidence>
<evidence type="ECO:0000259" key="20">
    <source>
        <dbReference type="Pfam" id="PF18079"/>
    </source>
</evidence>
<evidence type="ECO:0000256" key="15">
    <source>
        <dbReference type="ARBA" id="ARBA00030679"/>
    </source>
</evidence>
<evidence type="ECO:0000256" key="1">
    <source>
        <dbReference type="ARBA" id="ARBA00001936"/>
    </source>
</evidence>
<dbReference type="PANTHER" id="PTHR13872">
    <property type="entry name" value="DOLICHYL-DIPHOSPHOOLIGOSACCHARIDE--PROTEIN GLYCOSYLTRANSFERASE SUBUNIT"/>
    <property type="match status" value="1"/>
</dbReference>
<evidence type="ECO:0000256" key="12">
    <source>
        <dbReference type="ARBA" id="ARBA00022989"/>
    </source>
</evidence>
<dbReference type="NCBIfam" id="TIGR04154">
    <property type="entry name" value="archaeo_STT3"/>
    <property type="match status" value="1"/>
</dbReference>
<dbReference type="InterPro" id="IPR054479">
    <property type="entry name" value="AglB-like_core"/>
</dbReference>
<evidence type="ECO:0000256" key="18">
    <source>
        <dbReference type="SAM" id="Phobius"/>
    </source>
</evidence>
<sequence>MRLMRCTSAPRTARSRSATDNRLDRGVWPPTGQSRVTTATRVSPTRGPMHNTQVRFPGSPGYAQPEGRTMSADEGLGSELADARERVTGDPRVGTAVDEFLDIYHLVVVGVAMVFVFWIRARNWGEYVVDGEVLYSGNDPWYHYRMAQYTVENFPNTMPYEVWTKFPTGTSVGQFGTLMDQVVALGALIVGLGSPDPETVRMVLLFAPAVFGTLLVVPVFLVARRLAGRTAGVLAVVTFAFAGTVTQGGSILIKGVVGTSDHHIAEALLAALAALAVIVALQVAHREKPVIELLDDRDVAGLRRPLGYGALAGAAIAIYMSMWPPAIYFVGLLGIYVTLQAIVSVARGDHPEPVLIVMAVTFAVTGLLTLGTFDVVDVTSTKISLIHVGLPVAGAVWSAGLLWLARVVDTRDLAATDAATAIEETMGVRVTDARASRIGYPLAVLGTLAGGALVAKLVVPGVFSYSVSQFIRVVGFAAGQGSSTIGEVQPLPSADVLFVAYGMAIIAAAGLVGWTLVWRAPSGQNRPERLFVAVWFVFSLSMTFTQGRFMYYLAVPTVTLAGVAGAEIIDTVRDVGEEASLSGYEVVSIAAVVVLLIGPLAVPPNVHSMTQGSNLGPGGGVQGWQSSLDYLNDETPIEGAFGTAENADELDYYGTYAAEADSDYDYPEGSFGVLSWWDYGHWITVLGERIPTANPFQEGANSAARFLLSSEEAEAESVMEELSDGENAETRYVAVDYKMALANSQYGGKFFAPPNFVDNKSQSDYRRFVQGVRQTDQGLRLVRDRNNRIISGSIQKPEYYHTMPVRLYRYHGSMREPAPVVVNWQQIGAGDGSPLNVNPYRSENESLIQWYPSMEAAQNAVRNDSTAQIGGIGAYPADRVPALEHYRLVNVSTRSAGQIGASQPGIYQLYQGGVDIGLNQFTFRTLFERNPAWTKIFERVPGATIQGEGPANSAVYATVEMDVPRENASSFRYTQRAETDAQGDFEMTVPYASTGTDEWGPDDGATNVSVRATGPYEISTTRPGFGGQPGTTVYNATADVSNAKVIGRDDDPVTVTLEPHDIPVETPENATDPSGNATGVENATA</sequence>
<feature type="transmembrane region" description="Helical" evidence="18">
    <location>
        <begin position="529"/>
        <end position="545"/>
    </location>
</feature>
<protein>
    <recommendedName>
        <fullName evidence="6">dolichyl-phosphooligosaccharide-protein glycotransferase</fullName>
        <ecNumber evidence="6">2.4.99.21</ecNumber>
    </recommendedName>
    <alternativeName>
        <fullName evidence="15">Oligosaccharyl transferase</fullName>
    </alternativeName>
</protein>
<evidence type="ECO:0000256" key="7">
    <source>
        <dbReference type="ARBA" id="ARBA00022676"/>
    </source>
</evidence>
<evidence type="ECO:0000256" key="6">
    <source>
        <dbReference type="ARBA" id="ARBA00012602"/>
    </source>
</evidence>
<evidence type="ECO:0000256" key="4">
    <source>
        <dbReference type="ARBA" id="ARBA00004922"/>
    </source>
</evidence>
<feature type="transmembrane region" description="Helical" evidence="18">
    <location>
        <begin position="496"/>
        <end position="517"/>
    </location>
</feature>
<proteinExistence type="inferred from homology"/>
<dbReference type="AlphaFoldDB" id="A0A2R4X2W2"/>
<evidence type="ECO:0000256" key="14">
    <source>
        <dbReference type="ARBA" id="ARBA00023211"/>
    </source>
</evidence>
<evidence type="ECO:0000256" key="9">
    <source>
        <dbReference type="ARBA" id="ARBA00022692"/>
    </source>
</evidence>
<feature type="transmembrane region" description="Helical" evidence="18">
    <location>
        <begin position="385"/>
        <end position="405"/>
    </location>
</feature>
<evidence type="ECO:0000313" key="22">
    <source>
        <dbReference type="EMBL" id="AWB28131.1"/>
    </source>
</evidence>
<accession>A0A2R4X2W2</accession>
<keyword evidence="23" id="KW-1185">Reference proteome</keyword>
<dbReference type="GO" id="GO:0005886">
    <property type="term" value="C:plasma membrane"/>
    <property type="evidence" value="ECO:0007669"/>
    <property type="project" value="UniProtKB-SubCell"/>
</dbReference>
<dbReference type="UniPathway" id="UPA00378"/>
<keyword evidence="14" id="KW-0464">Manganese</keyword>
<evidence type="ECO:0000256" key="5">
    <source>
        <dbReference type="ARBA" id="ARBA00010810"/>
    </source>
</evidence>
<feature type="domain" description="Archaeal glycosylation protein B peripheral" evidence="20">
    <location>
        <begin position="942"/>
        <end position="1022"/>
    </location>
</feature>
<dbReference type="Pfam" id="PF02516">
    <property type="entry name" value="STT3"/>
    <property type="match status" value="1"/>
</dbReference>
<feature type="compositionally biased region" description="Polar residues" evidence="17">
    <location>
        <begin position="31"/>
        <end position="43"/>
    </location>
</feature>
<evidence type="ECO:0000256" key="11">
    <source>
        <dbReference type="ARBA" id="ARBA00022842"/>
    </source>
</evidence>
<feature type="region of interest" description="Disordered" evidence="17">
    <location>
        <begin position="1049"/>
        <end position="1085"/>
    </location>
</feature>
<feature type="transmembrane region" description="Helical" evidence="18">
    <location>
        <begin position="328"/>
        <end position="346"/>
    </location>
</feature>
<evidence type="ECO:0000256" key="17">
    <source>
        <dbReference type="SAM" id="MobiDB-lite"/>
    </source>
</evidence>
<feature type="transmembrane region" description="Helical" evidence="18">
    <location>
        <begin position="305"/>
        <end position="322"/>
    </location>
</feature>
<feature type="compositionally biased region" description="Polar residues" evidence="17">
    <location>
        <begin position="1068"/>
        <end position="1085"/>
    </location>
</feature>
<feature type="transmembrane region" description="Helical" evidence="18">
    <location>
        <begin position="230"/>
        <end position="252"/>
    </location>
</feature>
<comment type="subcellular location">
    <subcellularLocation>
        <location evidence="3">Cell membrane</location>
        <topology evidence="3">Multi-pass membrane protein</topology>
    </subcellularLocation>
</comment>
<dbReference type="InterPro" id="IPR048307">
    <property type="entry name" value="STT3_N"/>
</dbReference>
<keyword evidence="11" id="KW-0460">Magnesium</keyword>
<keyword evidence="12 18" id="KW-1133">Transmembrane helix</keyword>
<feature type="transmembrane region" description="Helical" evidence="18">
    <location>
        <begin position="438"/>
        <end position="459"/>
    </location>
</feature>
<feature type="transmembrane region" description="Helical" evidence="18">
    <location>
        <begin position="202"/>
        <end position="223"/>
    </location>
</feature>
<dbReference type="GO" id="GO:0004576">
    <property type="term" value="F:oligosaccharyl transferase activity"/>
    <property type="evidence" value="ECO:0007669"/>
    <property type="project" value="InterPro"/>
</dbReference>
<evidence type="ECO:0000259" key="19">
    <source>
        <dbReference type="Pfam" id="PF02516"/>
    </source>
</evidence>
<evidence type="ECO:0000256" key="3">
    <source>
        <dbReference type="ARBA" id="ARBA00004651"/>
    </source>
</evidence>
<evidence type="ECO:0000256" key="16">
    <source>
        <dbReference type="ARBA" id="ARBA00034066"/>
    </source>
</evidence>
<comment type="similarity">
    <text evidence="5">Belongs to the STT3 family.</text>
</comment>
<keyword evidence="10" id="KW-0479">Metal-binding</keyword>
<feature type="transmembrane region" description="Helical" evidence="18">
    <location>
        <begin position="101"/>
        <end position="119"/>
    </location>
</feature>
<evidence type="ECO:0000256" key="13">
    <source>
        <dbReference type="ARBA" id="ARBA00023136"/>
    </source>
</evidence>
<comment type="catalytic activity">
    <reaction evidence="16">
        <text>an archaeal dolichyl phosphooligosaccharide + [protein]-L-asparagine = an archaeal dolichyl phosphate + a glycoprotein with the oligosaccharide chain attached by N-beta-D-glycosyl linkage to a protein L-asparagine.</text>
        <dbReference type="EC" id="2.4.99.21"/>
    </reaction>
</comment>
<evidence type="ECO:0000256" key="2">
    <source>
        <dbReference type="ARBA" id="ARBA00001946"/>
    </source>
</evidence>
<dbReference type="Proteomes" id="UP000244727">
    <property type="component" value="Chromosome"/>
</dbReference>
<dbReference type="InterPro" id="IPR026410">
    <property type="entry name" value="OlisacTrfase_arch"/>
</dbReference>
<keyword evidence="9 18" id="KW-0812">Transmembrane</keyword>
<dbReference type="Gene3D" id="3.40.50.12610">
    <property type="match status" value="1"/>
</dbReference>
<evidence type="ECO:0000313" key="23">
    <source>
        <dbReference type="Proteomes" id="UP000244727"/>
    </source>
</evidence>
<gene>
    <name evidence="22" type="ORF">HARCEL1_10660</name>
</gene>
<keyword evidence="13 18" id="KW-0472">Membrane</keyword>
<name>A0A2R4X2W2_9EURY</name>
<reference evidence="22 23" key="1">
    <citation type="submission" date="2018-04" db="EMBL/GenBank/DDBJ databases">
        <title>Halococcoides cellulosivorans gen. nov., sp. nov., an extremely halophilic cellulose-utilizing haloarchaeon from hypersaline lakes.</title>
        <authorList>
            <person name="Sorokin D.Y."/>
            <person name="Toshchakov S.V."/>
            <person name="Samarov N.I."/>
            <person name="Korzhenkov A."/>
            <person name="Kublanov I.V."/>
        </authorList>
    </citation>
    <scope>NUCLEOTIDE SEQUENCE [LARGE SCALE GENOMIC DNA]</scope>
    <source>
        <strain evidence="22 23">HArcel1</strain>
    </source>
</reference>
<comment type="cofactor">
    <cofactor evidence="2">
        <name>Mg(2+)</name>
        <dbReference type="ChEBI" id="CHEBI:18420"/>
    </cofactor>
</comment>
<dbReference type="Pfam" id="PF18079">
    <property type="entry name" value="AglB_L1"/>
    <property type="match status" value="1"/>
</dbReference>
<feature type="domain" description="AglB-like core" evidence="21">
    <location>
        <begin position="623"/>
        <end position="740"/>
    </location>
</feature>
<feature type="domain" description="Oligosaccharyl transferase STT3 N-terminal" evidence="19">
    <location>
        <begin position="128"/>
        <end position="561"/>
    </location>
</feature>
<evidence type="ECO:0000259" key="21">
    <source>
        <dbReference type="Pfam" id="PF22627"/>
    </source>
</evidence>
<dbReference type="KEGG" id="harc:HARCEL1_10660"/>
<dbReference type="Gene3D" id="2.60.40.3390">
    <property type="match status" value="1"/>
</dbReference>